<dbReference type="PANTHER" id="PTHR12905:SF16">
    <property type="entry name" value="SER_THR PROTEIN PHOSPHATASE FAMILY PROTEIN (AFU_ORTHOLOGUE AFUA_1G06000)"/>
    <property type="match status" value="1"/>
</dbReference>
<dbReference type="Proteomes" id="UP000698800">
    <property type="component" value="Unassembled WGS sequence"/>
</dbReference>
<evidence type="ECO:0000259" key="2">
    <source>
        <dbReference type="Pfam" id="PF00149"/>
    </source>
</evidence>
<proteinExistence type="predicted"/>
<gene>
    <name evidence="3" type="ORF">FGG08_002770</name>
</gene>
<dbReference type="OrthoDB" id="630188at2759"/>
<name>A0A9P8I932_9PEZI</name>
<feature type="region of interest" description="Disordered" evidence="1">
    <location>
        <begin position="261"/>
        <end position="299"/>
    </location>
</feature>
<dbReference type="Gene3D" id="3.60.21.10">
    <property type="match status" value="1"/>
</dbReference>
<evidence type="ECO:0000313" key="4">
    <source>
        <dbReference type="Proteomes" id="UP000698800"/>
    </source>
</evidence>
<dbReference type="AlphaFoldDB" id="A0A9P8I932"/>
<feature type="domain" description="Calcineurin-like phosphoesterase" evidence="2">
    <location>
        <begin position="16"/>
        <end position="219"/>
    </location>
</feature>
<dbReference type="InterPro" id="IPR029052">
    <property type="entry name" value="Metallo-depent_PP-like"/>
</dbReference>
<dbReference type="CDD" id="cd07379">
    <property type="entry name" value="MPP_239FB"/>
    <property type="match status" value="1"/>
</dbReference>
<sequence length="450" mass="48831">MDAQWQHDLPALRKTRIVCISDTHNASPLCGAFKLPKGDVLIHAGDMSNQGSLSELQRTVEWMEKADFEAKIVVAGNHDITLDREFYAEYGAYFHNQHPQDPDKCLELFTGSQTITYLSHTHKAIHLTSPTGPRTKFTIFGSPYSPAHPSRTWAFTYPPSRARNLWSQIPLDTDILVTHTPAKYHLDETQTRRAAGCEELREALWRVRPRVAVCGHIHEGRGAERVKWELGTENVGYREGEKTVWVDEGGKGMALVDLTGKGKGARLDNDGSIGDEDADAETRRGSSHNDKPHYAPSFSPSELFSAPSISTLGTWPITDPLAATHSSLSSSSSSSSSSPPFPTAIATATATATANTVPLHPESAAPAVPPFALGLGGHPPSHRCDVLALAGRLGRRETCIVNAAIMAKSWPHKGSGGKKFNRPIVVDVELPVWEGEGDGEEEDGLNSVTS</sequence>
<organism evidence="3 4">
    <name type="scientific">Glutinoglossum americanum</name>
    <dbReference type="NCBI Taxonomy" id="1670608"/>
    <lineage>
        <taxon>Eukaryota</taxon>
        <taxon>Fungi</taxon>
        <taxon>Dikarya</taxon>
        <taxon>Ascomycota</taxon>
        <taxon>Pezizomycotina</taxon>
        <taxon>Geoglossomycetes</taxon>
        <taxon>Geoglossales</taxon>
        <taxon>Geoglossaceae</taxon>
        <taxon>Glutinoglossum</taxon>
    </lineage>
</organism>
<dbReference type="InterPro" id="IPR004843">
    <property type="entry name" value="Calcineurin-like_PHP"/>
</dbReference>
<feature type="compositionally biased region" description="Basic and acidic residues" evidence="1">
    <location>
        <begin position="280"/>
        <end position="293"/>
    </location>
</feature>
<dbReference type="InterPro" id="IPR051693">
    <property type="entry name" value="UPF0046_metallophosphoest"/>
</dbReference>
<dbReference type="Pfam" id="PF00149">
    <property type="entry name" value="Metallophos"/>
    <property type="match status" value="1"/>
</dbReference>
<evidence type="ECO:0000256" key="1">
    <source>
        <dbReference type="SAM" id="MobiDB-lite"/>
    </source>
</evidence>
<dbReference type="GO" id="GO:0016787">
    <property type="term" value="F:hydrolase activity"/>
    <property type="evidence" value="ECO:0007669"/>
    <property type="project" value="InterPro"/>
</dbReference>
<dbReference type="PANTHER" id="PTHR12905">
    <property type="entry name" value="METALLOPHOSPHOESTERASE"/>
    <property type="match status" value="1"/>
</dbReference>
<accession>A0A9P8I932</accession>
<evidence type="ECO:0000313" key="3">
    <source>
        <dbReference type="EMBL" id="KAH0542910.1"/>
    </source>
</evidence>
<dbReference type="EMBL" id="JAGHQL010000044">
    <property type="protein sequence ID" value="KAH0542910.1"/>
    <property type="molecule type" value="Genomic_DNA"/>
</dbReference>
<keyword evidence="4" id="KW-1185">Reference proteome</keyword>
<comment type="caution">
    <text evidence="3">The sequence shown here is derived from an EMBL/GenBank/DDBJ whole genome shotgun (WGS) entry which is preliminary data.</text>
</comment>
<dbReference type="SUPFAM" id="SSF56300">
    <property type="entry name" value="Metallo-dependent phosphatases"/>
    <property type="match status" value="1"/>
</dbReference>
<protein>
    <recommendedName>
        <fullName evidence="2">Calcineurin-like phosphoesterase domain-containing protein</fullName>
    </recommendedName>
</protein>
<reference evidence="3" key="1">
    <citation type="submission" date="2021-03" db="EMBL/GenBank/DDBJ databases">
        <title>Comparative genomics and phylogenomic investigation of the class Geoglossomycetes provide insights into ecological specialization and systematics.</title>
        <authorList>
            <person name="Melie T."/>
            <person name="Pirro S."/>
            <person name="Miller A.N."/>
            <person name="Quandt A."/>
        </authorList>
    </citation>
    <scope>NUCLEOTIDE SEQUENCE</scope>
    <source>
        <strain evidence="3">GBOQ0MN5Z8</strain>
    </source>
</reference>